<dbReference type="Proteomes" id="UP000001007">
    <property type="component" value="Chromosome"/>
</dbReference>
<reference evidence="1 2" key="1">
    <citation type="journal article" date="2002" name="Proc. Natl. Acad. Sci. U.S.A.">
        <title>The complete genome sequence of Chlorobium tepidum TLS, a photosynthetic, anaerobic, green-sulfur bacterium.</title>
        <authorList>
            <person name="Eisen J.A."/>
            <person name="Nelson K.E."/>
            <person name="Paulsen I.T."/>
            <person name="Heidelberg J.F."/>
            <person name="Wu M."/>
            <person name="Dodson R.J."/>
            <person name="Deboy R."/>
            <person name="Gwinn M.L."/>
            <person name="Nelson W.C."/>
            <person name="Haft D.H."/>
            <person name="Hickey E.K."/>
            <person name="Peterson J.D."/>
            <person name="Durkin A.S."/>
            <person name="Kolonay J.L."/>
            <person name="Yang F."/>
            <person name="Holt I."/>
            <person name="Umayam L.A."/>
            <person name="Mason T."/>
            <person name="Brenner M."/>
            <person name="Shea T.P."/>
            <person name="Parksey D."/>
            <person name="Nierman W.C."/>
            <person name="Feldblyum T.V."/>
            <person name="Hansen C.L."/>
            <person name="Craven M.B."/>
            <person name="Radune D."/>
            <person name="Vamathevan J."/>
            <person name="Khouri H."/>
            <person name="White O."/>
            <person name="Gruber T.M."/>
            <person name="Ketchum K.A."/>
            <person name="Venter J.C."/>
            <person name="Tettelin H."/>
            <person name="Bryant D.A."/>
            <person name="Fraser C.M."/>
        </authorList>
    </citation>
    <scope>NUCLEOTIDE SEQUENCE [LARGE SCALE GENOMIC DNA]</scope>
    <source>
        <strain evidence="2">ATCC 49652 / DSM 12025 / NBRC 103806 / TLS</strain>
    </source>
</reference>
<keyword evidence="2" id="KW-1185">Reference proteome</keyword>
<evidence type="ECO:0000313" key="1">
    <source>
        <dbReference type="EMBL" id="AAM71775.1"/>
    </source>
</evidence>
<dbReference type="AlphaFoldDB" id="Q8KEZ9"/>
<evidence type="ECO:0000313" key="2">
    <source>
        <dbReference type="Proteomes" id="UP000001007"/>
    </source>
</evidence>
<organism evidence="1 2">
    <name type="scientific">Chlorobaculum tepidum (strain ATCC 49652 / DSM 12025 / NBRC 103806 / TLS)</name>
    <name type="common">Chlorobium tepidum</name>
    <dbReference type="NCBI Taxonomy" id="194439"/>
    <lineage>
        <taxon>Bacteria</taxon>
        <taxon>Pseudomonadati</taxon>
        <taxon>Chlorobiota</taxon>
        <taxon>Chlorobiia</taxon>
        <taxon>Chlorobiales</taxon>
        <taxon>Chlorobiaceae</taxon>
        <taxon>Chlorobaculum</taxon>
    </lineage>
</organism>
<dbReference type="HOGENOM" id="CLU_3388732_0_0_10"/>
<sequence>MKRSFSEAEPESIEYAFSMEHQGFLVIADNSV</sequence>
<proteinExistence type="predicted"/>
<dbReference type="EnsemblBacteria" id="AAM71775">
    <property type="protein sequence ID" value="AAM71775"/>
    <property type="gene ID" value="CT0533"/>
</dbReference>
<protein>
    <submittedName>
        <fullName evidence="1">Uncharacterized protein</fullName>
    </submittedName>
</protein>
<gene>
    <name evidence="1" type="ordered locus">CT0533</name>
</gene>
<dbReference type="STRING" id="194439.CT0533"/>
<dbReference type="KEGG" id="cte:CT0533"/>
<name>Q8KEZ9_CHLTE</name>
<accession>Q8KEZ9</accession>
<dbReference type="EMBL" id="AE006470">
    <property type="protein sequence ID" value="AAM71775.1"/>
    <property type="molecule type" value="Genomic_DNA"/>
</dbReference>